<dbReference type="InterPro" id="IPR017853">
    <property type="entry name" value="GH"/>
</dbReference>
<dbReference type="InterPro" id="IPR004199">
    <property type="entry name" value="B-gal_small/dom_5"/>
</dbReference>
<keyword evidence="11" id="KW-0732">Signal</keyword>
<comment type="similarity">
    <text evidence="3 10">Belongs to the glycosyl hydrolase 2 family.</text>
</comment>
<gene>
    <name evidence="13" type="ORF">SAMN05444145_103241</name>
</gene>
<evidence type="ECO:0000256" key="5">
    <source>
        <dbReference type="ARBA" id="ARBA00012756"/>
    </source>
</evidence>
<dbReference type="InterPro" id="IPR032312">
    <property type="entry name" value="LacZ_4"/>
</dbReference>
<dbReference type="PANTHER" id="PTHR46323">
    <property type="entry name" value="BETA-GALACTOSIDASE"/>
    <property type="match status" value="1"/>
</dbReference>
<dbReference type="InterPro" id="IPR050347">
    <property type="entry name" value="Bact_Beta-galactosidase"/>
</dbReference>
<reference evidence="13 14" key="1">
    <citation type="submission" date="2016-10" db="EMBL/GenBank/DDBJ databases">
        <authorList>
            <person name="de Groot N.N."/>
        </authorList>
    </citation>
    <scope>NUCLEOTIDE SEQUENCE [LARGE SCALE GENOMIC DNA]</scope>
    <source>
        <strain evidence="13 14">DSM 25383</strain>
    </source>
</reference>
<dbReference type="GO" id="GO:0030246">
    <property type="term" value="F:carbohydrate binding"/>
    <property type="evidence" value="ECO:0007669"/>
    <property type="project" value="InterPro"/>
</dbReference>
<dbReference type="InterPro" id="IPR006104">
    <property type="entry name" value="Glyco_hydro_2_N"/>
</dbReference>
<dbReference type="Gene3D" id="2.60.40.10">
    <property type="entry name" value="Immunoglobulins"/>
    <property type="match status" value="2"/>
</dbReference>
<dbReference type="Gene3D" id="2.60.120.260">
    <property type="entry name" value="Galactose-binding domain-like"/>
    <property type="match status" value="1"/>
</dbReference>
<evidence type="ECO:0000256" key="4">
    <source>
        <dbReference type="ARBA" id="ARBA00011245"/>
    </source>
</evidence>
<dbReference type="SUPFAM" id="SSF49785">
    <property type="entry name" value="Galactose-binding domain-like"/>
    <property type="match status" value="1"/>
</dbReference>
<dbReference type="InterPro" id="IPR006103">
    <property type="entry name" value="Glyco_hydro_2_cat"/>
</dbReference>
<evidence type="ECO:0000256" key="8">
    <source>
        <dbReference type="ARBA" id="ARBA00023295"/>
    </source>
</evidence>
<dbReference type="PRINTS" id="PR00132">
    <property type="entry name" value="GLHYDRLASE2"/>
</dbReference>
<dbReference type="FunFam" id="3.20.20.80:FF:000121">
    <property type="entry name" value="Beta-galactosidase"/>
    <property type="match status" value="1"/>
</dbReference>
<name>A0A1H4B5X4_9BACT</name>
<dbReference type="GO" id="GO:0004565">
    <property type="term" value="F:beta-galactosidase activity"/>
    <property type="evidence" value="ECO:0007669"/>
    <property type="project" value="UniProtKB-EC"/>
</dbReference>
<dbReference type="EC" id="3.2.1.23" evidence="5 10"/>
<dbReference type="Proteomes" id="UP000183253">
    <property type="component" value="Unassembled WGS sequence"/>
</dbReference>
<dbReference type="Pfam" id="PF02837">
    <property type="entry name" value="Glyco_hydro_2_N"/>
    <property type="match status" value="1"/>
</dbReference>
<dbReference type="SUPFAM" id="SSF51445">
    <property type="entry name" value="(Trans)glycosidases"/>
    <property type="match status" value="1"/>
</dbReference>
<evidence type="ECO:0000256" key="10">
    <source>
        <dbReference type="RuleBase" id="RU361154"/>
    </source>
</evidence>
<dbReference type="InterPro" id="IPR014718">
    <property type="entry name" value="GH-type_carb-bd"/>
</dbReference>
<dbReference type="Gene3D" id="2.70.98.10">
    <property type="match status" value="1"/>
</dbReference>
<dbReference type="InterPro" id="IPR013783">
    <property type="entry name" value="Ig-like_fold"/>
</dbReference>
<dbReference type="RefSeq" id="WP_010261749.1">
    <property type="nucleotide sequence ID" value="NZ_CAEG01000010.1"/>
</dbReference>
<evidence type="ECO:0000256" key="11">
    <source>
        <dbReference type="SAM" id="SignalP"/>
    </source>
</evidence>
<dbReference type="Gene3D" id="3.20.20.80">
    <property type="entry name" value="Glycosidases"/>
    <property type="match status" value="1"/>
</dbReference>
<dbReference type="Pfam" id="PF16353">
    <property type="entry name" value="LacZ_4"/>
    <property type="match status" value="1"/>
</dbReference>
<feature type="chain" id="PRO_5010234632" description="Beta-galactosidase" evidence="11">
    <location>
        <begin position="20"/>
        <end position="1037"/>
    </location>
</feature>
<keyword evidence="8 10" id="KW-0326">Glycosidase</keyword>
<sequence>MKKLFLTLLCTCAAAGLRAQGNEWHDAAVNEINRQQMHATFFAYESADAARRGDPHASERFLDLDGTWKFSWVRNAEERPTDFFRPGFNDGAWGEMPVPGLWELNGYGDPQYLNIGYPWREQFENNPPEVPTAENHVGSYRREIEIPAAWSDKQVIAHFGSVTSNIYLWVNGRFVGYSEDSKLEAEFDITKYVRPGKNLIAFQVFRWCDGTYLEDQDFFRLSGVGRDCYLYARDKRHIADVRLDAALSENYTRGTLAVELALPAAARGCTAEVTLTAPDGRAVASQTAKLFGTIARLVLDAGKVQPWSAEIPALYGVTVTLKDPAGKTIEIIPLQAGFREVKIEGGQLLVNGQPVLIKGANRHEMDPDGGYVVSEERMIEDIRILKENNFNAVRTCHYPDDARWYALCDRYGLYLVAEANIESHGMGYDEKTLAKNPAFAQAHLERNIRNVRRNINHPSVIAWSLGNEAGDGPNFDACYDWVKAYDPSRPVHYERAVYNNGGRNTDIVCPMYWDYDQCEKYLRNNPRKPLIQCEYAHAMGNSLGGFGQYWKLIRKYPHYQGGFIWDFVDQGLRKTGRNGAMIYGYGGDWNPYDASDWNFCDNGLISPDRVPNPHMHEARYWQQPVWTTLGEDRRTLTVFNENFFRPLDNCYLRWTVLRDGDPVRSGIVADLRVAPQQSAAVTLPYDPAQLPAGGELLLNVEYRLKDAEPLLEPDHRLAYQQFTLRAAAPEPLAVAERMADRHNSIGTLAIRDNDRNYLIVESPAARIDFRRADGLVTRYEANGMRLLDEGAVVEPNFWRAPTDNDFGAKLNEKNRAWADPGLKLLSLDHTLSDGVAVVTARYDLQRVTGRLEIEYRIDNAGEMLVRQTLHAAADKGEPDLLRFGMRMRLPARYDRIDYYGRGPWENYADRKDGALIGRYRQTVDEQFYPYIRPQETGTKSDVRRWRQCDLAGRGVEITAPEPFSASALHYAQEALDEGLAKKQGHSQEIAPDDAVWLCIDKAQYGLGCIDSWGALPIREYRMPYGNYEFLFRITPVR</sequence>
<evidence type="ECO:0000256" key="7">
    <source>
        <dbReference type="ARBA" id="ARBA00022837"/>
    </source>
</evidence>
<accession>A0A1H4B5X4</accession>
<comment type="cofactor">
    <cofactor evidence="2">
        <name>Ca(2+)</name>
        <dbReference type="ChEBI" id="CHEBI:29108"/>
    </cofactor>
</comment>
<comment type="catalytic activity">
    <reaction evidence="1 10">
        <text>Hydrolysis of terminal non-reducing beta-D-galactose residues in beta-D-galactosides.</text>
        <dbReference type="EC" id="3.2.1.23"/>
    </reaction>
</comment>
<keyword evidence="14" id="KW-1185">Reference proteome</keyword>
<evidence type="ECO:0000313" key="13">
    <source>
        <dbReference type="EMBL" id="SEA43358.1"/>
    </source>
</evidence>
<dbReference type="Pfam" id="PF02836">
    <property type="entry name" value="Glyco_hydro_2_C"/>
    <property type="match status" value="1"/>
</dbReference>
<dbReference type="STRING" id="1033731.SAMN05444145_103241"/>
<dbReference type="GO" id="GO:0009341">
    <property type="term" value="C:beta-galactosidase complex"/>
    <property type="evidence" value="ECO:0007669"/>
    <property type="project" value="InterPro"/>
</dbReference>
<evidence type="ECO:0000313" key="14">
    <source>
        <dbReference type="Proteomes" id="UP000183253"/>
    </source>
</evidence>
<evidence type="ECO:0000256" key="2">
    <source>
        <dbReference type="ARBA" id="ARBA00001913"/>
    </source>
</evidence>
<dbReference type="PROSITE" id="PS00719">
    <property type="entry name" value="GLYCOSYL_HYDROL_F2_1"/>
    <property type="match status" value="1"/>
</dbReference>
<dbReference type="Pfam" id="PF02929">
    <property type="entry name" value="Bgal_small_N"/>
    <property type="match status" value="1"/>
</dbReference>
<dbReference type="InterPro" id="IPR006102">
    <property type="entry name" value="Ig-like_GH2"/>
</dbReference>
<dbReference type="SUPFAM" id="SSF49303">
    <property type="entry name" value="beta-Galactosidase/glucuronidase domain"/>
    <property type="match status" value="2"/>
</dbReference>
<proteinExistence type="inferred from homology"/>
<organism evidence="13 14">
    <name type="scientific">Alistipes timonensis JC136</name>
    <dbReference type="NCBI Taxonomy" id="1033731"/>
    <lineage>
        <taxon>Bacteria</taxon>
        <taxon>Pseudomonadati</taxon>
        <taxon>Bacteroidota</taxon>
        <taxon>Bacteroidia</taxon>
        <taxon>Bacteroidales</taxon>
        <taxon>Rikenellaceae</taxon>
        <taxon>Alistipes</taxon>
    </lineage>
</organism>
<dbReference type="Pfam" id="PF00703">
    <property type="entry name" value="Glyco_hydro_2"/>
    <property type="match status" value="1"/>
</dbReference>
<keyword evidence="6 10" id="KW-0378">Hydrolase</keyword>
<dbReference type="InterPro" id="IPR036156">
    <property type="entry name" value="Beta-gal/glucu_dom_sf"/>
</dbReference>
<keyword evidence="7" id="KW-0106">Calcium</keyword>
<comment type="subunit">
    <text evidence="4">Monomer.</text>
</comment>
<evidence type="ECO:0000256" key="9">
    <source>
        <dbReference type="ARBA" id="ARBA00032230"/>
    </source>
</evidence>
<dbReference type="EMBL" id="FNRI01000003">
    <property type="protein sequence ID" value="SEA43358.1"/>
    <property type="molecule type" value="Genomic_DNA"/>
</dbReference>
<feature type="signal peptide" evidence="11">
    <location>
        <begin position="1"/>
        <end position="19"/>
    </location>
</feature>
<dbReference type="InterPro" id="IPR023230">
    <property type="entry name" value="Glyco_hydro_2_CS"/>
</dbReference>
<dbReference type="AlphaFoldDB" id="A0A1H4B5X4"/>
<dbReference type="OrthoDB" id="9801077at2"/>
<dbReference type="PANTHER" id="PTHR46323:SF2">
    <property type="entry name" value="BETA-GALACTOSIDASE"/>
    <property type="match status" value="1"/>
</dbReference>
<evidence type="ECO:0000256" key="1">
    <source>
        <dbReference type="ARBA" id="ARBA00001412"/>
    </source>
</evidence>
<protein>
    <recommendedName>
        <fullName evidence="5 10">Beta-galactosidase</fullName>
        <ecNumber evidence="5 10">3.2.1.23</ecNumber>
    </recommendedName>
    <alternativeName>
        <fullName evidence="9 10">Lactase</fullName>
    </alternativeName>
</protein>
<evidence type="ECO:0000256" key="3">
    <source>
        <dbReference type="ARBA" id="ARBA00007401"/>
    </source>
</evidence>
<dbReference type="InterPro" id="IPR011013">
    <property type="entry name" value="Gal_mutarotase_sf_dom"/>
</dbReference>
<dbReference type="SMART" id="SM01038">
    <property type="entry name" value="Bgal_small_N"/>
    <property type="match status" value="1"/>
</dbReference>
<feature type="domain" description="Beta galactosidase small chain/" evidence="12">
    <location>
        <begin position="759"/>
        <end position="1034"/>
    </location>
</feature>
<evidence type="ECO:0000259" key="12">
    <source>
        <dbReference type="SMART" id="SM01038"/>
    </source>
</evidence>
<dbReference type="GO" id="GO:0005990">
    <property type="term" value="P:lactose catabolic process"/>
    <property type="evidence" value="ECO:0007669"/>
    <property type="project" value="TreeGrafter"/>
</dbReference>
<dbReference type="SUPFAM" id="SSF74650">
    <property type="entry name" value="Galactose mutarotase-like"/>
    <property type="match status" value="1"/>
</dbReference>
<dbReference type="InterPro" id="IPR008979">
    <property type="entry name" value="Galactose-bd-like_sf"/>
</dbReference>
<evidence type="ECO:0000256" key="6">
    <source>
        <dbReference type="ARBA" id="ARBA00022801"/>
    </source>
</evidence>
<dbReference type="InterPro" id="IPR006101">
    <property type="entry name" value="Glyco_hydro_2"/>
</dbReference>